<gene>
    <name evidence="2" type="ORF">TrRE_jg4245</name>
</gene>
<feature type="compositionally biased region" description="Basic and acidic residues" evidence="1">
    <location>
        <begin position="15"/>
        <end position="24"/>
    </location>
</feature>
<feature type="region of interest" description="Disordered" evidence="1">
    <location>
        <begin position="1"/>
        <end position="111"/>
    </location>
</feature>
<sequence length="111" mass="11883">MGGELTDKQKRKIRKILDPDYGGEREEEEGGGEEFTALEECEREEFGAESQHSTSPFDEDSDGDDPFEGSFFGHNPNFNFYQGNGFGPRNGGGGGGGGGSSSSSNVQCSQM</sequence>
<reference evidence="2" key="1">
    <citation type="submission" date="2022-07" db="EMBL/GenBank/DDBJ databases">
        <title>Genome analysis of Parmales, a sister group of diatoms, reveals the evolutionary specialization of diatoms from phago-mixotrophs to photoautotrophs.</title>
        <authorList>
            <person name="Ban H."/>
            <person name="Sato S."/>
            <person name="Yoshikawa S."/>
            <person name="Kazumasa Y."/>
            <person name="Nakamura Y."/>
            <person name="Ichinomiya M."/>
            <person name="Saitoh K."/>
            <person name="Sato N."/>
            <person name="Blanc-Mathieu R."/>
            <person name="Endo H."/>
            <person name="Kuwata A."/>
            <person name="Ogata H."/>
        </authorList>
    </citation>
    <scope>NUCLEOTIDE SEQUENCE</scope>
</reference>
<feature type="compositionally biased region" description="Acidic residues" evidence="1">
    <location>
        <begin position="25"/>
        <end position="43"/>
    </location>
</feature>
<dbReference type="Proteomes" id="UP001165082">
    <property type="component" value="Unassembled WGS sequence"/>
</dbReference>
<evidence type="ECO:0000313" key="2">
    <source>
        <dbReference type="EMBL" id="GMH48894.1"/>
    </source>
</evidence>
<feature type="compositionally biased region" description="Gly residues" evidence="1">
    <location>
        <begin position="84"/>
        <end position="100"/>
    </location>
</feature>
<evidence type="ECO:0000313" key="3">
    <source>
        <dbReference type="Proteomes" id="UP001165082"/>
    </source>
</evidence>
<organism evidence="2 3">
    <name type="scientific">Triparma retinervis</name>
    <dbReference type="NCBI Taxonomy" id="2557542"/>
    <lineage>
        <taxon>Eukaryota</taxon>
        <taxon>Sar</taxon>
        <taxon>Stramenopiles</taxon>
        <taxon>Ochrophyta</taxon>
        <taxon>Bolidophyceae</taxon>
        <taxon>Parmales</taxon>
        <taxon>Triparmaceae</taxon>
        <taxon>Triparma</taxon>
    </lineage>
</organism>
<keyword evidence="3" id="KW-1185">Reference proteome</keyword>
<name>A0A9W6ZE61_9STRA</name>
<dbReference type="EMBL" id="BRXZ01000617">
    <property type="protein sequence ID" value="GMH48894.1"/>
    <property type="molecule type" value="Genomic_DNA"/>
</dbReference>
<dbReference type="AlphaFoldDB" id="A0A9W6ZE61"/>
<feature type="compositionally biased region" description="Acidic residues" evidence="1">
    <location>
        <begin position="57"/>
        <end position="67"/>
    </location>
</feature>
<accession>A0A9W6ZE61</accession>
<evidence type="ECO:0000256" key="1">
    <source>
        <dbReference type="SAM" id="MobiDB-lite"/>
    </source>
</evidence>
<proteinExistence type="predicted"/>
<comment type="caution">
    <text evidence="2">The sequence shown here is derived from an EMBL/GenBank/DDBJ whole genome shotgun (WGS) entry which is preliminary data.</text>
</comment>
<protein>
    <submittedName>
        <fullName evidence="2">Uncharacterized protein</fullName>
    </submittedName>
</protein>